<name>A0A4P9W0W2_9FUNG</name>
<evidence type="ECO:0000313" key="3">
    <source>
        <dbReference type="Proteomes" id="UP000269721"/>
    </source>
</evidence>
<accession>A0A4P9W0W2</accession>
<keyword evidence="3" id="KW-1185">Reference proteome</keyword>
<reference evidence="3" key="1">
    <citation type="journal article" date="2018" name="Nat. Microbiol.">
        <title>Leveraging single-cell genomics to expand the fungal tree of life.</title>
        <authorList>
            <person name="Ahrendt S.R."/>
            <person name="Quandt C.A."/>
            <person name="Ciobanu D."/>
            <person name="Clum A."/>
            <person name="Salamov A."/>
            <person name="Andreopoulos B."/>
            <person name="Cheng J.F."/>
            <person name="Woyke T."/>
            <person name="Pelin A."/>
            <person name="Henrissat B."/>
            <person name="Reynolds N.K."/>
            <person name="Benny G.L."/>
            <person name="Smith M.E."/>
            <person name="James T.Y."/>
            <person name="Grigoriev I.V."/>
        </authorList>
    </citation>
    <scope>NUCLEOTIDE SEQUENCE [LARGE SCALE GENOMIC DNA]</scope>
</reference>
<feature type="region of interest" description="Disordered" evidence="1">
    <location>
        <begin position="156"/>
        <end position="178"/>
    </location>
</feature>
<protein>
    <submittedName>
        <fullName evidence="2">Uncharacterized protein</fullName>
    </submittedName>
</protein>
<organism evidence="2 3">
    <name type="scientific">Blyttiomyces helicus</name>
    <dbReference type="NCBI Taxonomy" id="388810"/>
    <lineage>
        <taxon>Eukaryota</taxon>
        <taxon>Fungi</taxon>
        <taxon>Fungi incertae sedis</taxon>
        <taxon>Chytridiomycota</taxon>
        <taxon>Chytridiomycota incertae sedis</taxon>
        <taxon>Chytridiomycetes</taxon>
        <taxon>Chytridiomycetes incertae sedis</taxon>
        <taxon>Blyttiomyces</taxon>
    </lineage>
</organism>
<dbReference type="AlphaFoldDB" id="A0A4P9W0W2"/>
<evidence type="ECO:0000256" key="1">
    <source>
        <dbReference type="SAM" id="MobiDB-lite"/>
    </source>
</evidence>
<dbReference type="EMBL" id="KZ998743">
    <property type="protein sequence ID" value="RKO85789.1"/>
    <property type="molecule type" value="Genomic_DNA"/>
</dbReference>
<evidence type="ECO:0000313" key="2">
    <source>
        <dbReference type="EMBL" id="RKO85789.1"/>
    </source>
</evidence>
<dbReference type="Proteomes" id="UP000269721">
    <property type="component" value="Unassembled WGS sequence"/>
</dbReference>
<proteinExistence type="predicted"/>
<gene>
    <name evidence="2" type="ORF">BDK51DRAFT_27087</name>
</gene>
<sequence>MTTIIAKIRQFFGRRIVRKTITNVPFGHLIIICKMINFIQKNPEFDHAVRWTIPANIDPIFFCRDARVFFIQYALPFVLLFFGNISLLEDDDELSEHTWRSGLTRWNQDPVLKDAWKQQASNRFKKKIRNIVKDTWIDTTRDAGIQCTDSCDMEDIASRNNGDTSSDDLRRPVEGDASSANDKITSVARWLLQLNEWATEGMTPSGSPCGYRLPYTNDRPPAWNIYFLEREDNNEDIFLEHVCRSAIELRVSPVDVYAVIAVRGVPLDDRWFMTGVKDIPLWNDLITKLIGLGQEAVHGCTDGMKSARNRIRVVKREHQHFYKIYQKVIKRGKH</sequence>